<proteinExistence type="predicted"/>
<feature type="region of interest" description="Disordered" evidence="1">
    <location>
        <begin position="712"/>
        <end position="731"/>
    </location>
</feature>
<dbReference type="Pfam" id="PF01968">
    <property type="entry name" value="Hydantoinase_A"/>
    <property type="match status" value="1"/>
</dbReference>
<protein>
    <submittedName>
        <fullName evidence="5">Hydantoinase/oxoprolinase family protein</fullName>
    </submittedName>
</protein>
<gene>
    <name evidence="5" type="ORF">DP939_39570</name>
</gene>
<organism evidence="5 6">
    <name type="scientific">Spongiactinospora rosea</name>
    <dbReference type="NCBI Taxonomy" id="2248750"/>
    <lineage>
        <taxon>Bacteria</taxon>
        <taxon>Bacillati</taxon>
        <taxon>Actinomycetota</taxon>
        <taxon>Actinomycetes</taxon>
        <taxon>Streptosporangiales</taxon>
        <taxon>Streptosporangiaceae</taxon>
        <taxon>Spongiactinospora</taxon>
    </lineage>
</organism>
<feature type="domain" description="Hydantoinase/oxoprolinase N-terminal" evidence="3">
    <location>
        <begin position="30"/>
        <end position="208"/>
    </location>
</feature>
<dbReference type="PANTHER" id="PTHR11365">
    <property type="entry name" value="5-OXOPROLINASE RELATED"/>
    <property type="match status" value="1"/>
</dbReference>
<dbReference type="Pfam" id="PF19278">
    <property type="entry name" value="Hydant_A_C"/>
    <property type="match status" value="1"/>
</dbReference>
<dbReference type="InterPro" id="IPR049517">
    <property type="entry name" value="ACX-like_C"/>
</dbReference>
<evidence type="ECO:0000259" key="4">
    <source>
        <dbReference type="Pfam" id="PF19278"/>
    </source>
</evidence>
<evidence type="ECO:0000313" key="5">
    <source>
        <dbReference type="EMBL" id="RBQ14705.1"/>
    </source>
</evidence>
<sequence>MVDRGTDWGRWQSLTPESHEASAGTRKRYRIGFDIGGTFTDFALHDSQTGELHVWKRLSTNTDPSVGALAGIDDLLGLVGGSMDEVGQVVHGTTIGANIVIERKGAVTALLVTDGFRDLLIMQRPARYSTYDLWFDKHEPLIPRHHVVPVRERMAYDGTVVRELDETDLRSSLEELRAAGIEAVAVSLLHSYAANDHETRVGKLVSELLPEASTSLSHEVAPITGEYERTSTTVVNAYIQPAFRRYLDSLERALAERGFTGQVFINQGNGGLTTPAEVVHLPIRALESGPAAGVSMAAWIGRAHGRGDLVAFDMGGTTAKACLIEDGEPKMERVFDVDQTLMRVGTGLPVVTPSVDLIEIGAGGGSIARVGLGIIEVGPESAGAEPGPICYGRGGTRPTVTDANVVLGYLNPDFFLGGRMSLDVDGAREAIAAQVGAPLGLDAGEAAWGVHEAVTANMEHAIRAVSIERGRDPRDLTLVALGGAGPTHAARLARNLGIGEVIFPAAAGIASAVGLLQAAPRVDLIRTFVSPVDEPGMVRLGSELAELDAAVNQLLDNVTPGAERSITYRADMQYAGQGHVVEVEIPRCPAGELAGALRERFDTDYAAMYGYRYPDAQAQITSITVAGSAAPAAFELPPNAATGARARDESRRVYFPELSGYVRCAVHRRDDLPTGTQVEGPAVIEDGQCAILLLPGDTATVDGHRNVLARIGRNSDPAAGDLTTGTTTGRD</sequence>
<keyword evidence="6" id="KW-1185">Reference proteome</keyword>
<dbReference type="GO" id="GO:0006749">
    <property type="term" value="P:glutathione metabolic process"/>
    <property type="evidence" value="ECO:0007669"/>
    <property type="project" value="TreeGrafter"/>
</dbReference>
<dbReference type="GO" id="GO:0005829">
    <property type="term" value="C:cytosol"/>
    <property type="evidence" value="ECO:0007669"/>
    <property type="project" value="TreeGrafter"/>
</dbReference>
<reference evidence="5 6" key="1">
    <citation type="submission" date="2018-06" db="EMBL/GenBank/DDBJ databases">
        <title>Sphaerisporangium craniellae sp. nov., isolated from a marine sponge in the South China Sea.</title>
        <authorList>
            <person name="Li L."/>
        </authorList>
    </citation>
    <scope>NUCLEOTIDE SEQUENCE [LARGE SCALE GENOMIC DNA]</scope>
    <source>
        <strain evidence="5 6">LHW63015</strain>
    </source>
</reference>
<evidence type="ECO:0000256" key="1">
    <source>
        <dbReference type="SAM" id="MobiDB-lite"/>
    </source>
</evidence>
<evidence type="ECO:0000259" key="3">
    <source>
        <dbReference type="Pfam" id="PF05378"/>
    </source>
</evidence>
<evidence type="ECO:0000259" key="2">
    <source>
        <dbReference type="Pfam" id="PF01968"/>
    </source>
</evidence>
<dbReference type="PANTHER" id="PTHR11365:SF23">
    <property type="entry name" value="HYPOTHETICAL 5-OXOPROLINASE (EUROFUNG)-RELATED"/>
    <property type="match status" value="1"/>
</dbReference>
<dbReference type="InterPro" id="IPR045079">
    <property type="entry name" value="Oxoprolinase-like"/>
</dbReference>
<feature type="domain" description="Hydantoinase A/oxoprolinase" evidence="2">
    <location>
        <begin position="229"/>
        <end position="521"/>
    </location>
</feature>
<comment type="caution">
    <text evidence="5">The sequence shown here is derived from an EMBL/GenBank/DDBJ whole genome shotgun (WGS) entry which is preliminary data.</text>
</comment>
<dbReference type="GO" id="GO:0017168">
    <property type="term" value="F:5-oxoprolinase (ATP-hydrolyzing) activity"/>
    <property type="evidence" value="ECO:0007669"/>
    <property type="project" value="TreeGrafter"/>
</dbReference>
<feature type="domain" description="Acetophenone carboxylase-like C-terminal" evidence="4">
    <location>
        <begin position="549"/>
        <end position="705"/>
    </location>
</feature>
<dbReference type="SUPFAM" id="SSF53067">
    <property type="entry name" value="Actin-like ATPase domain"/>
    <property type="match status" value="1"/>
</dbReference>
<dbReference type="AlphaFoldDB" id="A0A366LLA2"/>
<accession>A0A366LLA2</accession>
<dbReference type="EMBL" id="QMEY01000030">
    <property type="protein sequence ID" value="RBQ14705.1"/>
    <property type="molecule type" value="Genomic_DNA"/>
</dbReference>
<dbReference type="Proteomes" id="UP000253303">
    <property type="component" value="Unassembled WGS sequence"/>
</dbReference>
<dbReference type="Pfam" id="PF05378">
    <property type="entry name" value="Hydant_A_N"/>
    <property type="match status" value="1"/>
</dbReference>
<name>A0A366LLA2_9ACTN</name>
<evidence type="ECO:0000313" key="6">
    <source>
        <dbReference type="Proteomes" id="UP000253303"/>
    </source>
</evidence>
<dbReference type="InterPro" id="IPR002821">
    <property type="entry name" value="Hydantoinase_A"/>
</dbReference>
<dbReference type="InterPro" id="IPR008040">
    <property type="entry name" value="Hydant_A_N"/>
</dbReference>
<dbReference type="InterPro" id="IPR043129">
    <property type="entry name" value="ATPase_NBD"/>
</dbReference>